<evidence type="ECO:0008006" key="3">
    <source>
        <dbReference type="Google" id="ProtNLM"/>
    </source>
</evidence>
<dbReference type="PROSITE" id="PS51257">
    <property type="entry name" value="PROKAR_LIPOPROTEIN"/>
    <property type="match status" value="1"/>
</dbReference>
<name>A0A135L0V1_9BACI</name>
<evidence type="ECO:0000313" key="2">
    <source>
        <dbReference type="Proteomes" id="UP000070352"/>
    </source>
</evidence>
<dbReference type="Proteomes" id="UP000070352">
    <property type="component" value="Unassembled WGS sequence"/>
</dbReference>
<reference evidence="1 2" key="1">
    <citation type="submission" date="2016-02" db="EMBL/GenBank/DDBJ databases">
        <title>Draft Genome for Tepidibacillus decaturensis nov. sp. Strain Z9, an Anaerobic, Moderately Thermophilic and Heterotrophic Bacterium from Deep Subsurface of the Illinois Basin, USA.</title>
        <authorList>
            <person name="Dong Y."/>
            <person name="Chang J.Y."/>
            <person name="Sanford R."/>
            <person name="Fouke B.W."/>
        </authorList>
    </citation>
    <scope>NUCLEOTIDE SEQUENCE [LARGE SCALE GENOMIC DNA]</scope>
    <source>
        <strain evidence="1 2">Z9</strain>
    </source>
</reference>
<dbReference type="OrthoDB" id="1933289at2"/>
<accession>A0A135L0V1</accession>
<evidence type="ECO:0000313" key="1">
    <source>
        <dbReference type="EMBL" id="KXG42631.1"/>
    </source>
</evidence>
<comment type="caution">
    <text evidence="1">The sequence shown here is derived from an EMBL/GenBank/DDBJ whole genome shotgun (WGS) entry which is preliminary data.</text>
</comment>
<protein>
    <recommendedName>
        <fullName evidence="3">Lipoprotein</fullName>
    </recommendedName>
</protein>
<keyword evidence="2" id="KW-1185">Reference proteome</keyword>
<sequence>MIKLKLMIIGLLIVSLGCTQQSNNNILSFKYGVIFTSNLYNKSKIVLFSQNWDVVEEINLDIGGLQKGKIYKENLYVPVTGIPSEPGNKILEFNMKTGNKRYIKTKKLPIKLVVKDNFLYVIHNTSIDSGLLTKINIKNNNIIKEKRLSGVLREIAIANDKINVIADDPVSKNQNIYELDENLNEINIETNKFTAFPTDSLYFNGMLLIINNAKYDFLGHTNKIVALKSKNSSLELVKLKEEAPYQIFKNDDNIIITHYDFPTRSGNKVTVLNNELNQKKFIF</sequence>
<dbReference type="RefSeq" id="WP_068722269.1">
    <property type="nucleotide sequence ID" value="NZ_LSKU01000001.1"/>
</dbReference>
<dbReference type="AlphaFoldDB" id="A0A135L0V1"/>
<gene>
    <name evidence="1" type="ORF">U473_00150</name>
</gene>
<proteinExistence type="predicted"/>
<dbReference type="EMBL" id="LSKU01000001">
    <property type="protein sequence ID" value="KXG42631.1"/>
    <property type="molecule type" value="Genomic_DNA"/>
</dbReference>
<organism evidence="1 2">
    <name type="scientific">Tepidibacillus decaturensis</name>
    <dbReference type="NCBI Taxonomy" id="1413211"/>
    <lineage>
        <taxon>Bacteria</taxon>
        <taxon>Bacillati</taxon>
        <taxon>Bacillota</taxon>
        <taxon>Bacilli</taxon>
        <taxon>Bacillales</taxon>
        <taxon>Bacillaceae</taxon>
        <taxon>Tepidibacillus</taxon>
    </lineage>
</organism>